<dbReference type="RefSeq" id="WP_382172892.1">
    <property type="nucleotide sequence ID" value="NZ_JBHRXX010000002.1"/>
</dbReference>
<dbReference type="EMBL" id="JBHRXX010000002">
    <property type="protein sequence ID" value="MFC3683611.1"/>
    <property type="molecule type" value="Genomic_DNA"/>
</dbReference>
<dbReference type="PANTHER" id="PTHR43194">
    <property type="entry name" value="HYDROLASE ALPHA/BETA FOLD FAMILY"/>
    <property type="match status" value="1"/>
</dbReference>
<keyword evidence="3" id="KW-1185">Reference proteome</keyword>
<dbReference type="Gene3D" id="3.40.50.1820">
    <property type="entry name" value="alpha/beta hydrolase"/>
    <property type="match status" value="1"/>
</dbReference>
<dbReference type="InterPro" id="IPR050228">
    <property type="entry name" value="Carboxylesterase_BioH"/>
</dbReference>
<keyword evidence="2" id="KW-0378">Hydrolase</keyword>
<feature type="domain" description="AB hydrolase-1" evidence="1">
    <location>
        <begin position="55"/>
        <end position="312"/>
    </location>
</feature>
<evidence type="ECO:0000313" key="3">
    <source>
        <dbReference type="Proteomes" id="UP001595729"/>
    </source>
</evidence>
<accession>A0ABV7W4H5</accession>
<dbReference type="InterPro" id="IPR029058">
    <property type="entry name" value="AB_hydrolase_fold"/>
</dbReference>
<proteinExistence type="predicted"/>
<sequence length="320" mass="34746">MQTIITESRGMSGSSQMPELRFVDVPGPVSSSGQQRRLAYWDWVPQQGADAHRVVVCVHGLSRQGRDFDVLASTLTGQARVIAVDVAGRGFSDWLADPMSYQVGTYAADAGSLIAGLRSEDPMLQIDWVGTSMGGLIGMALAAQPAMRIRRLVLNDVGPVLQWEALRRIGTYLGLNPSFASEQEAVDYLWSISSSFGPHSPQQWMALSHPMLRERDGRWWLHYDPALAVPIRAMTDMDESVGRKLVADGEAALWALYDAISAPTLLLRGADSDLLTRETAKTMSDRGPRARCVEFPGVGHAPTLVAPDQVASVVGFLGQA</sequence>
<evidence type="ECO:0000313" key="2">
    <source>
        <dbReference type="EMBL" id="MFC3683611.1"/>
    </source>
</evidence>
<dbReference type="PANTHER" id="PTHR43194:SF2">
    <property type="entry name" value="PEROXISOMAL MEMBRANE PROTEIN LPX1"/>
    <property type="match status" value="1"/>
</dbReference>
<reference evidence="3" key="1">
    <citation type="journal article" date="2019" name="Int. J. Syst. Evol. Microbiol.">
        <title>The Global Catalogue of Microorganisms (GCM) 10K type strain sequencing project: providing services to taxonomists for standard genome sequencing and annotation.</title>
        <authorList>
            <consortium name="The Broad Institute Genomics Platform"/>
            <consortium name="The Broad Institute Genome Sequencing Center for Infectious Disease"/>
            <person name="Wu L."/>
            <person name="Ma J."/>
        </authorList>
    </citation>
    <scope>NUCLEOTIDE SEQUENCE [LARGE SCALE GENOMIC DNA]</scope>
    <source>
        <strain evidence="3">KCTC 42501</strain>
    </source>
</reference>
<dbReference type="Proteomes" id="UP001595729">
    <property type="component" value="Unassembled WGS sequence"/>
</dbReference>
<dbReference type="Pfam" id="PF12697">
    <property type="entry name" value="Abhydrolase_6"/>
    <property type="match status" value="1"/>
</dbReference>
<evidence type="ECO:0000259" key="1">
    <source>
        <dbReference type="Pfam" id="PF12697"/>
    </source>
</evidence>
<comment type="caution">
    <text evidence="2">The sequence shown here is derived from an EMBL/GenBank/DDBJ whole genome shotgun (WGS) entry which is preliminary data.</text>
</comment>
<gene>
    <name evidence="2" type="ORF">ACFOPI_08405</name>
</gene>
<dbReference type="GO" id="GO:0016787">
    <property type="term" value="F:hydrolase activity"/>
    <property type="evidence" value="ECO:0007669"/>
    <property type="project" value="UniProtKB-KW"/>
</dbReference>
<dbReference type="SUPFAM" id="SSF53474">
    <property type="entry name" value="alpha/beta-Hydrolases"/>
    <property type="match status" value="1"/>
</dbReference>
<name>A0ABV7W4H5_9BURK</name>
<protein>
    <submittedName>
        <fullName evidence="2">Alpha/beta fold hydrolase</fullName>
    </submittedName>
</protein>
<dbReference type="PRINTS" id="PR00111">
    <property type="entry name" value="ABHYDROLASE"/>
</dbReference>
<dbReference type="InterPro" id="IPR000073">
    <property type="entry name" value="AB_hydrolase_1"/>
</dbReference>
<organism evidence="2 3">
    <name type="scientific">Hydrogenophaga luteola</name>
    <dbReference type="NCBI Taxonomy" id="1591122"/>
    <lineage>
        <taxon>Bacteria</taxon>
        <taxon>Pseudomonadati</taxon>
        <taxon>Pseudomonadota</taxon>
        <taxon>Betaproteobacteria</taxon>
        <taxon>Burkholderiales</taxon>
        <taxon>Comamonadaceae</taxon>
        <taxon>Hydrogenophaga</taxon>
    </lineage>
</organism>